<dbReference type="Pfam" id="PF02518">
    <property type="entry name" value="HATPase_c"/>
    <property type="match status" value="1"/>
</dbReference>
<dbReference type="InterPro" id="IPR029151">
    <property type="entry name" value="Sensor-like_sf"/>
</dbReference>
<dbReference type="GO" id="GO:0000155">
    <property type="term" value="F:phosphorelay sensor kinase activity"/>
    <property type="evidence" value="ECO:0007669"/>
    <property type="project" value="InterPro"/>
</dbReference>
<reference evidence="17" key="1">
    <citation type="submission" date="2008-06" db="EMBL/GenBank/DDBJ databases">
        <title>Complete sequence of chromosome of Prosthecochloris aestuarii DSM 271.</title>
        <authorList>
            <consortium name="US DOE Joint Genome Institute"/>
            <person name="Lucas S."/>
            <person name="Copeland A."/>
            <person name="Lapidus A."/>
            <person name="Glavina del Rio T."/>
            <person name="Dalin E."/>
            <person name="Tice H."/>
            <person name="Bruce D."/>
            <person name="Goodwin L."/>
            <person name="Pitluck S."/>
            <person name="Schmutz J."/>
            <person name="Larimer F."/>
            <person name="Land M."/>
            <person name="Hauser L."/>
            <person name="Kyrpides N."/>
            <person name="Anderson I."/>
            <person name="Liu Z."/>
            <person name="Li T."/>
            <person name="Zhao F."/>
            <person name="Overmann J."/>
            <person name="Bryant D.A."/>
            <person name="Richardson P."/>
        </authorList>
    </citation>
    <scope>NUCLEOTIDE SEQUENCE [LARGE SCALE GENOMIC DNA]</scope>
    <source>
        <strain evidence="17">DSM 271</strain>
    </source>
</reference>
<feature type="domain" description="PAC" evidence="16">
    <location>
        <begin position="566"/>
        <end position="618"/>
    </location>
</feature>
<keyword evidence="4" id="KW-1003">Cell membrane</keyword>
<evidence type="ECO:0000256" key="11">
    <source>
        <dbReference type="ARBA" id="ARBA00022989"/>
    </source>
</evidence>
<evidence type="ECO:0000259" key="16">
    <source>
        <dbReference type="PROSITE" id="PS50113"/>
    </source>
</evidence>
<evidence type="ECO:0000256" key="10">
    <source>
        <dbReference type="ARBA" id="ARBA00022840"/>
    </source>
</evidence>
<protein>
    <recommendedName>
        <fullName evidence="3">histidine kinase</fullName>
        <ecNumber evidence="3">2.7.13.3</ecNumber>
    </recommendedName>
</protein>
<dbReference type="InterPro" id="IPR004358">
    <property type="entry name" value="Sig_transdc_His_kin-like_C"/>
</dbReference>
<dbReference type="Gene3D" id="3.30.565.10">
    <property type="entry name" value="Histidine kinase-like ATPase, C-terminal domain"/>
    <property type="match status" value="1"/>
</dbReference>
<feature type="transmembrane region" description="Helical" evidence="13">
    <location>
        <begin position="327"/>
        <end position="347"/>
    </location>
</feature>
<dbReference type="InterPro" id="IPR000014">
    <property type="entry name" value="PAS"/>
</dbReference>
<comment type="catalytic activity">
    <reaction evidence="1">
        <text>ATP + protein L-histidine = ADP + protein N-phospho-L-histidine.</text>
        <dbReference type="EC" id="2.7.13.3"/>
    </reaction>
</comment>
<dbReference type="CDD" id="cd00130">
    <property type="entry name" value="PAS"/>
    <property type="match status" value="4"/>
</dbReference>
<dbReference type="SMART" id="SM00091">
    <property type="entry name" value="PAS"/>
    <property type="match status" value="4"/>
</dbReference>
<dbReference type="PROSITE" id="PS50109">
    <property type="entry name" value="HIS_KIN"/>
    <property type="match status" value="1"/>
</dbReference>
<dbReference type="SUPFAM" id="SSF103190">
    <property type="entry name" value="Sensory domain-like"/>
    <property type="match status" value="2"/>
</dbReference>
<comment type="subcellular location">
    <subcellularLocation>
        <location evidence="2">Cell membrane</location>
        <topology evidence="2">Multi-pass membrane protein</topology>
    </subcellularLocation>
</comment>
<name>B4S854_PROA2</name>
<dbReference type="KEGG" id="paa:Paes_1213"/>
<dbReference type="EMBL" id="CP001108">
    <property type="protein sequence ID" value="ACF46241.1"/>
    <property type="molecule type" value="Genomic_DNA"/>
</dbReference>
<dbReference type="InterPro" id="IPR013656">
    <property type="entry name" value="PAS_4"/>
</dbReference>
<dbReference type="CDD" id="cd18773">
    <property type="entry name" value="PDC1_HK_sensor"/>
    <property type="match status" value="1"/>
</dbReference>
<dbReference type="Pfam" id="PF00512">
    <property type="entry name" value="HisKA"/>
    <property type="match status" value="1"/>
</dbReference>
<dbReference type="STRING" id="290512.Paes_1213"/>
<dbReference type="InterPro" id="IPR003661">
    <property type="entry name" value="HisK_dim/P_dom"/>
</dbReference>
<dbReference type="Gene3D" id="1.10.287.130">
    <property type="match status" value="1"/>
</dbReference>
<keyword evidence="11 13" id="KW-1133">Transmembrane helix</keyword>
<dbReference type="Proteomes" id="UP000002725">
    <property type="component" value="Chromosome"/>
</dbReference>
<organism evidence="17 18">
    <name type="scientific">Prosthecochloris aestuarii (strain DSM 271 / SK 413)</name>
    <dbReference type="NCBI Taxonomy" id="290512"/>
    <lineage>
        <taxon>Bacteria</taxon>
        <taxon>Pseudomonadati</taxon>
        <taxon>Chlorobiota</taxon>
        <taxon>Chlorobiia</taxon>
        <taxon>Chlorobiales</taxon>
        <taxon>Chlorobiaceae</taxon>
        <taxon>Prosthecochloris</taxon>
    </lineage>
</organism>
<dbReference type="AlphaFoldDB" id="B4S854"/>
<gene>
    <name evidence="17" type="ordered locus">Paes_1213</name>
</gene>
<evidence type="ECO:0000256" key="12">
    <source>
        <dbReference type="ARBA" id="ARBA00023012"/>
    </source>
</evidence>
<dbReference type="CDD" id="cd00082">
    <property type="entry name" value="HisKA"/>
    <property type="match status" value="1"/>
</dbReference>
<feature type="domain" description="PAC" evidence="16">
    <location>
        <begin position="823"/>
        <end position="874"/>
    </location>
</feature>
<dbReference type="InterPro" id="IPR035965">
    <property type="entry name" value="PAS-like_dom_sf"/>
</dbReference>
<evidence type="ECO:0000256" key="5">
    <source>
        <dbReference type="ARBA" id="ARBA00022553"/>
    </source>
</evidence>
<dbReference type="PROSITE" id="PS50113">
    <property type="entry name" value="PAC"/>
    <property type="match status" value="3"/>
</dbReference>
<dbReference type="Pfam" id="PF00989">
    <property type="entry name" value="PAS"/>
    <property type="match status" value="1"/>
</dbReference>
<keyword evidence="18" id="KW-1185">Reference proteome</keyword>
<dbReference type="SMART" id="SM00387">
    <property type="entry name" value="HATPase_c"/>
    <property type="match status" value="1"/>
</dbReference>
<evidence type="ECO:0000256" key="13">
    <source>
        <dbReference type="SAM" id="Phobius"/>
    </source>
</evidence>
<dbReference type="SMART" id="SM00388">
    <property type="entry name" value="HisKA"/>
    <property type="match status" value="1"/>
</dbReference>
<dbReference type="eggNOG" id="COG4191">
    <property type="taxonomic scope" value="Bacteria"/>
</dbReference>
<keyword evidence="5" id="KW-0597">Phosphoprotein</keyword>
<keyword evidence="6 17" id="KW-0808">Transferase</keyword>
<evidence type="ECO:0000313" key="18">
    <source>
        <dbReference type="Proteomes" id="UP000002725"/>
    </source>
</evidence>
<dbReference type="Pfam" id="PF21623">
    <property type="entry name" value="HK_sensor_dom_bact"/>
    <property type="match status" value="1"/>
</dbReference>
<dbReference type="InterPro" id="IPR001610">
    <property type="entry name" value="PAC"/>
</dbReference>
<keyword evidence="13" id="KW-0472">Membrane</keyword>
<dbReference type="InterPro" id="IPR013767">
    <property type="entry name" value="PAS_fold"/>
</dbReference>
<proteinExistence type="predicted"/>
<keyword evidence="12" id="KW-0902">Two-component regulatory system</keyword>
<evidence type="ECO:0000313" key="17">
    <source>
        <dbReference type="EMBL" id="ACF46241.1"/>
    </source>
</evidence>
<evidence type="ECO:0000256" key="4">
    <source>
        <dbReference type="ARBA" id="ARBA00022475"/>
    </source>
</evidence>
<dbReference type="GO" id="GO:0005886">
    <property type="term" value="C:plasma membrane"/>
    <property type="evidence" value="ECO:0007669"/>
    <property type="project" value="UniProtKB-SubCell"/>
</dbReference>
<evidence type="ECO:0000256" key="3">
    <source>
        <dbReference type="ARBA" id="ARBA00012438"/>
    </source>
</evidence>
<feature type="domain" description="Histidine kinase" evidence="14">
    <location>
        <begin position="894"/>
        <end position="1119"/>
    </location>
</feature>
<evidence type="ECO:0000256" key="9">
    <source>
        <dbReference type="ARBA" id="ARBA00022777"/>
    </source>
</evidence>
<dbReference type="InterPro" id="IPR005467">
    <property type="entry name" value="His_kinase_dom"/>
</dbReference>
<dbReference type="PANTHER" id="PTHR43065:SF46">
    <property type="entry name" value="C4-DICARBOXYLATE TRANSPORT SENSOR PROTEIN DCTB"/>
    <property type="match status" value="1"/>
</dbReference>
<dbReference type="InterPro" id="IPR036890">
    <property type="entry name" value="HATPase_C_sf"/>
</dbReference>
<dbReference type="eggNOG" id="COG3829">
    <property type="taxonomic scope" value="Bacteria"/>
</dbReference>
<feature type="domain" description="PAC" evidence="16">
    <location>
        <begin position="698"/>
        <end position="748"/>
    </location>
</feature>
<evidence type="ECO:0000259" key="15">
    <source>
        <dbReference type="PROSITE" id="PS50112"/>
    </source>
</evidence>
<dbReference type="SMART" id="SM00086">
    <property type="entry name" value="PAC"/>
    <property type="match status" value="4"/>
</dbReference>
<dbReference type="InterPro" id="IPR036097">
    <property type="entry name" value="HisK_dim/P_sf"/>
</dbReference>
<dbReference type="PRINTS" id="PR00344">
    <property type="entry name" value="BCTRLSENSOR"/>
</dbReference>
<dbReference type="InterPro" id="IPR048760">
    <property type="entry name" value="VP0354-like_sensor_dom"/>
</dbReference>
<dbReference type="InterPro" id="IPR000700">
    <property type="entry name" value="PAS-assoc_C"/>
</dbReference>
<dbReference type="InterPro" id="IPR003594">
    <property type="entry name" value="HATPase_dom"/>
</dbReference>
<keyword evidence="8" id="KW-0547">Nucleotide-binding</keyword>
<dbReference type="Gene3D" id="3.30.450.20">
    <property type="entry name" value="PAS domain"/>
    <property type="match status" value="6"/>
</dbReference>
<dbReference type="InterPro" id="IPR013655">
    <property type="entry name" value="PAS_fold_3"/>
</dbReference>
<dbReference type="RefSeq" id="WP_012505776.1">
    <property type="nucleotide sequence ID" value="NC_011059.1"/>
</dbReference>
<dbReference type="GO" id="GO:0005524">
    <property type="term" value="F:ATP binding"/>
    <property type="evidence" value="ECO:0007669"/>
    <property type="project" value="UniProtKB-KW"/>
</dbReference>
<dbReference type="PANTHER" id="PTHR43065">
    <property type="entry name" value="SENSOR HISTIDINE KINASE"/>
    <property type="match status" value="1"/>
</dbReference>
<evidence type="ECO:0000256" key="2">
    <source>
        <dbReference type="ARBA" id="ARBA00004651"/>
    </source>
</evidence>
<evidence type="ECO:0000259" key="14">
    <source>
        <dbReference type="PROSITE" id="PS50109"/>
    </source>
</evidence>
<keyword evidence="10" id="KW-0067">ATP-binding</keyword>
<dbReference type="HOGENOM" id="CLU_007981_0_0_10"/>
<evidence type="ECO:0000256" key="7">
    <source>
        <dbReference type="ARBA" id="ARBA00022692"/>
    </source>
</evidence>
<keyword evidence="9 17" id="KW-0418">Kinase</keyword>
<dbReference type="EC" id="2.7.13.3" evidence="3"/>
<dbReference type="SUPFAM" id="SSF55785">
    <property type="entry name" value="PYP-like sensor domain (PAS domain)"/>
    <property type="match status" value="4"/>
</dbReference>
<evidence type="ECO:0000256" key="6">
    <source>
        <dbReference type="ARBA" id="ARBA00022679"/>
    </source>
</evidence>
<dbReference type="PROSITE" id="PS50112">
    <property type="entry name" value="PAS"/>
    <property type="match status" value="1"/>
</dbReference>
<evidence type="ECO:0000256" key="1">
    <source>
        <dbReference type="ARBA" id="ARBA00000085"/>
    </source>
</evidence>
<feature type="transmembrane region" description="Helical" evidence="13">
    <location>
        <begin position="14"/>
        <end position="37"/>
    </location>
</feature>
<dbReference type="NCBIfam" id="TIGR00229">
    <property type="entry name" value="sensory_box"/>
    <property type="match status" value="3"/>
</dbReference>
<keyword evidence="7 13" id="KW-0812">Transmembrane</keyword>
<feature type="domain" description="PAS" evidence="15">
    <location>
        <begin position="619"/>
        <end position="676"/>
    </location>
</feature>
<dbReference type="SUPFAM" id="SSF55874">
    <property type="entry name" value="ATPase domain of HSP90 chaperone/DNA topoisomerase II/histidine kinase"/>
    <property type="match status" value="1"/>
</dbReference>
<dbReference type="Pfam" id="PF08448">
    <property type="entry name" value="PAS_4"/>
    <property type="match status" value="2"/>
</dbReference>
<evidence type="ECO:0000256" key="8">
    <source>
        <dbReference type="ARBA" id="ARBA00022741"/>
    </source>
</evidence>
<dbReference type="Pfam" id="PF08447">
    <property type="entry name" value="PAS_3"/>
    <property type="match status" value="1"/>
</dbReference>
<accession>B4S854</accession>
<sequence>MNIPLLNEIRQPRVLWNSLLIFTPLIAIIALMSVLMYSQDKAFHLLEIKAVAKKAMSDKDQCLSNQTVNIINDLRFVADQITYSDLINKPDEQKNRQLEQTLISLANAKKNYDQLRFIDNNGMEILRINFDRNKGAWSVSKELLQNKRDRYYFQKAIMLKPYALYVSPFDLNIENNAVEQPIKPTLRFAMPVAGSNGKIKGIAIINYLGNELIDRFSEYGGPRNNSLMLVNPEGYFLYGSPDDNNWGFMYHDAHTKKTFADYFPAEWKTIRDNEEGQFITSDGLFTFRKIYPIPQDAGTNAQKYFWTTITHIPDEELRNLLPGASSYILFTAITSLIILTISLLLMVKSERNRRSRKALENLHDELQALYEHSPNHIIICTPEGELQMANKAASDFHGLSSDTIRGKRFKDLLPSSVADAIIKNLHQVATTRKPAVILDRIRKDGTVYSFQSVVFPISAEGEKPFKLGISSIDLTKRENALIQLQESQRKLQALLSNLPGMAYRCLNTPEWPMEFVSDGAFALTGYRPQELTDIVNRLSFSHLIASKDCLRLWQEVQDALQKKQPFSLRYELIQKTGKQIHVHEQGCGVYDRSGNLIALEGFIMNITDQVLFQKQIQEKEARFRTLFEGAPDAIFLADCSTGIITGVNRKASELLGKELPEIVGKHFTTLHWPDERHIAEAAFIAARQIASTADATSQPQQFNVLHKSGRKIPVEIISQKIQLGNREIFYGTFRDITLRRQAEEALQAKTLLLETVTGSLPAYISMKDRNLRYTYANSYALNKFDLTPEEVKGKCDADLFPHQLATLYSADDREVLETTTPLINKEEELALPDGTVIPVLTNKTPLISNNTVKGIVCVSMDRTEQKKVEEKTKTLQTQLHNSQKMETLGTLSGGIAHDFNNILTPIIGFTEIAIRSLPSESETIKDLDTVLRAARRAKKLVQQMLTFSRKDPPRLVIQPLSPIVEESLDLMQPSIPEKVSREIDIEPFQEMVLCDAAQIEQVIINLCTNALQAMDKENGTLRISLKKKKITNKNIVMCGAIEPDKDYALFTVGDSGRGMSEEERKKMFDPFFTTKPAGKGTGLGLSVVYGIIEEHNGAISVQTRKGSGSEITIYIPLLEDTEQPEKTLSSLRSNKSKSI</sequence>
<dbReference type="SUPFAM" id="SSF47384">
    <property type="entry name" value="Homodimeric domain of signal transducing histidine kinase"/>
    <property type="match status" value="1"/>
</dbReference>